<dbReference type="FunCoup" id="I7M0Y2">
    <property type="interactions" value="341"/>
</dbReference>
<dbReference type="GO" id="GO:0050660">
    <property type="term" value="F:flavin adenine dinucleotide binding"/>
    <property type="evidence" value="ECO:0007669"/>
    <property type="project" value="InterPro"/>
</dbReference>
<name>I7M0Y2_TETTS</name>
<dbReference type="GO" id="GO:0002098">
    <property type="term" value="P:tRNA wobble uridine modification"/>
    <property type="evidence" value="ECO:0007669"/>
    <property type="project" value="InterPro"/>
</dbReference>
<evidence type="ECO:0000313" key="7">
    <source>
        <dbReference type="Proteomes" id="UP000009168"/>
    </source>
</evidence>
<comment type="cofactor">
    <cofactor evidence="1">
        <name>FAD</name>
        <dbReference type="ChEBI" id="CHEBI:57692"/>
    </cofactor>
</comment>
<dbReference type="OMA" id="CNPAMGG"/>
<dbReference type="PROSITE" id="PS01281">
    <property type="entry name" value="GIDA_2"/>
    <property type="match status" value="1"/>
</dbReference>
<dbReference type="HOGENOM" id="CLU_007831_2_2_1"/>
<dbReference type="InterPro" id="IPR049312">
    <property type="entry name" value="GIDA_C_N"/>
</dbReference>
<keyword evidence="4" id="KW-0274">FAD</keyword>
<keyword evidence="3" id="KW-0285">Flavoprotein</keyword>
<dbReference type="GO" id="GO:0030488">
    <property type="term" value="P:tRNA methylation"/>
    <property type="evidence" value="ECO:0007669"/>
    <property type="project" value="TreeGrafter"/>
</dbReference>
<dbReference type="AlphaFoldDB" id="I7M0Y2"/>
<dbReference type="InterPro" id="IPR047001">
    <property type="entry name" value="MnmG_C_subdom"/>
</dbReference>
<dbReference type="Gene3D" id="3.50.50.60">
    <property type="entry name" value="FAD/NAD(P)-binding domain"/>
    <property type="match status" value="2"/>
</dbReference>
<comment type="similarity">
    <text evidence="2">Belongs to the MnmG family.</text>
</comment>
<proteinExistence type="inferred from homology"/>
<dbReference type="RefSeq" id="XP_001013172.1">
    <property type="nucleotide sequence ID" value="XM_001013172.3"/>
</dbReference>
<dbReference type="PRINTS" id="PR00411">
    <property type="entry name" value="PNDRDTASEI"/>
</dbReference>
<dbReference type="PANTHER" id="PTHR11806:SF0">
    <property type="entry name" value="PROTEIN MTO1 HOMOLOG, MITOCHONDRIAL"/>
    <property type="match status" value="1"/>
</dbReference>
<dbReference type="HAMAP" id="MF_00129">
    <property type="entry name" value="MnmG_GidA"/>
    <property type="match status" value="1"/>
</dbReference>
<dbReference type="InterPro" id="IPR026904">
    <property type="entry name" value="MnmG_C"/>
</dbReference>
<dbReference type="InterPro" id="IPR002218">
    <property type="entry name" value="MnmG-rel"/>
</dbReference>
<dbReference type="InterPro" id="IPR020595">
    <property type="entry name" value="MnmG-rel_CS"/>
</dbReference>
<dbReference type="InterPro" id="IPR036188">
    <property type="entry name" value="FAD/NAD-bd_sf"/>
</dbReference>
<dbReference type="Pfam" id="PF01134">
    <property type="entry name" value="GIDA"/>
    <property type="match status" value="1"/>
</dbReference>
<gene>
    <name evidence="6" type="ORF">TTHERM_00295400</name>
</gene>
<dbReference type="InterPro" id="IPR044920">
    <property type="entry name" value="MnmG_C_subdom_sf"/>
</dbReference>
<evidence type="ECO:0000256" key="4">
    <source>
        <dbReference type="ARBA" id="ARBA00022827"/>
    </source>
</evidence>
<evidence type="ECO:0000256" key="1">
    <source>
        <dbReference type="ARBA" id="ARBA00001974"/>
    </source>
</evidence>
<dbReference type="PANTHER" id="PTHR11806">
    <property type="entry name" value="GLUCOSE INHIBITED DIVISION PROTEIN A"/>
    <property type="match status" value="1"/>
</dbReference>
<sequence length="671" mass="75833">MFRFLKKNQGILYRQNSLLYGFSQTISFQANNKYDVVVIGGGHAGCEAAYAAARTGAKTLLLTQKKQTVGEMSCNPSMGGIGKGNLIREIDALGGLMGRMADLSGIQYKVLNSSKGAAVQGPRAQIDRDSYKKNMQNFLFNQVPNLDVAEASAEDLLLDEKTHSIKGVKTQNNENIYSKSVVITTGTFLRAYCHIGHKRYPAGRHIRDSDQVEPPSIGLAKTLERYQFHIARYTTGTPARIDRNSINFEGLETQESDEIITPFSFVHEFYSPFIPPNPLVKCYITQTNSKTHDIINSNRQFLPKFTFNDGKGLGPRYCPAIEKKVIRFPDKKYHQVWLEPEGYNNNIIYPNGLNTAFPEEIQLDLLRSIKGLENCVMTRPGYAVEYDFVNPQELKKSLETRKIKGLYLAGQINGTTGYEEAASQGIIAGINAGQECQGKEPLILDRSEAFIGVLIDDLISLGISEPYRMFTSRSEFRLSLRAENADFRLTPYGIKLGIINKEQEEVFRQKYHMKVKGMHNLMNFKMLSRDWQKKGINIDPQQPGYKSAADIIEKYDKNIDEISSAFNNLFEIEPQIKKHLETECKYRTYLDKQTKEILNLQKNLNSIDISEIDLESIKHTATKEEIELLSNHKPRTIYAASRIPGIRPTTLVQMLYLAKKGAENESPVVTQ</sequence>
<protein>
    <submittedName>
        <fullName evidence="6">tRNA uridine 5-carboxymethylaminomethyl modification enzyme mnmg protein</fullName>
    </submittedName>
</protein>
<dbReference type="SMART" id="SM01228">
    <property type="entry name" value="GIDA_assoc_3"/>
    <property type="match status" value="1"/>
</dbReference>
<dbReference type="GO" id="GO:0005737">
    <property type="term" value="C:cytoplasm"/>
    <property type="evidence" value="ECO:0007669"/>
    <property type="project" value="UniProtKB-ARBA"/>
</dbReference>
<evidence type="ECO:0000256" key="2">
    <source>
        <dbReference type="ARBA" id="ARBA00007653"/>
    </source>
</evidence>
<dbReference type="InterPro" id="IPR040131">
    <property type="entry name" value="MnmG_N"/>
</dbReference>
<dbReference type="SUPFAM" id="SSF51905">
    <property type="entry name" value="FAD/NAD(P)-binding domain"/>
    <property type="match status" value="1"/>
</dbReference>
<dbReference type="FunFam" id="3.50.50.60:FF:000082">
    <property type="entry name" value="protein MTO1 homolog, mitochondrial isoform X1"/>
    <property type="match status" value="1"/>
</dbReference>
<dbReference type="FunFam" id="3.50.50.60:FF:000002">
    <property type="entry name" value="tRNA uridine 5-carboxymethylaminomethyl modification enzyme MnmG"/>
    <property type="match status" value="1"/>
</dbReference>
<feature type="domain" description="tRNA uridine 5-carboxymethylaminomethyl modification enzyme C-terminal subdomain" evidence="5">
    <location>
        <begin position="584"/>
        <end position="656"/>
    </location>
</feature>
<reference evidence="7" key="1">
    <citation type="journal article" date="2006" name="PLoS Biol.">
        <title>Macronuclear genome sequence of the ciliate Tetrahymena thermophila, a model eukaryote.</title>
        <authorList>
            <person name="Eisen J.A."/>
            <person name="Coyne R.S."/>
            <person name="Wu M."/>
            <person name="Wu D."/>
            <person name="Thiagarajan M."/>
            <person name="Wortman J.R."/>
            <person name="Badger J.H."/>
            <person name="Ren Q."/>
            <person name="Amedeo P."/>
            <person name="Jones K.M."/>
            <person name="Tallon L.J."/>
            <person name="Delcher A.L."/>
            <person name="Salzberg S.L."/>
            <person name="Silva J.C."/>
            <person name="Haas B.J."/>
            <person name="Majoros W.H."/>
            <person name="Farzad M."/>
            <person name="Carlton J.M."/>
            <person name="Smith R.K. Jr."/>
            <person name="Garg J."/>
            <person name="Pearlman R.E."/>
            <person name="Karrer K.M."/>
            <person name="Sun L."/>
            <person name="Manning G."/>
            <person name="Elde N.C."/>
            <person name="Turkewitz A.P."/>
            <person name="Asai D.J."/>
            <person name="Wilkes D.E."/>
            <person name="Wang Y."/>
            <person name="Cai H."/>
            <person name="Collins K."/>
            <person name="Stewart B.A."/>
            <person name="Lee S.R."/>
            <person name="Wilamowska K."/>
            <person name="Weinberg Z."/>
            <person name="Ruzzo W.L."/>
            <person name="Wloga D."/>
            <person name="Gaertig J."/>
            <person name="Frankel J."/>
            <person name="Tsao C.-C."/>
            <person name="Gorovsky M.A."/>
            <person name="Keeling P.J."/>
            <person name="Waller R.F."/>
            <person name="Patron N.J."/>
            <person name="Cherry J.M."/>
            <person name="Stover N.A."/>
            <person name="Krieger C.J."/>
            <person name="del Toro C."/>
            <person name="Ryder H.F."/>
            <person name="Williamson S.C."/>
            <person name="Barbeau R.A."/>
            <person name="Hamilton E.P."/>
            <person name="Orias E."/>
        </authorList>
    </citation>
    <scope>NUCLEOTIDE SEQUENCE [LARGE SCALE GENOMIC DNA]</scope>
    <source>
        <strain evidence="7">SB210</strain>
    </source>
</reference>
<dbReference type="InterPro" id="IPR004416">
    <property type="entry name" value="MnmG"/>
</dbReference>
<dbReference type="GeneID" id="7829446"/>
<dbReference type="Pfam" id="PF13932">
    <property type="entry name" value="SAM_GIDA_C"/>
    <property type="match status" value="1"/>
</dbReference>
<dbReference type="STRING" id="312017.I7M0Y2"/>
<dbReference type="Proteomes" id="UP000009168">
    <property type="component" value="Unassembled WGS sequence"/>
</dbReference>
<dbReference type="EMBL" id="GG662740">
    <property type="protein sequence ID" value="EAR92927.1"/>
    <property type="molecule type" value="Genomic_DNA"/>
</dbReference>
<dbReference type="OrthoDB" id="3329at2759"/>
<dbReference type="InParanoid" id="I7M0Y2"/>
<dbReference type="Gene3D" id="1.10.150.570">
    <property type="entry name" value="GidA associated domain, C-terminal subdomain"/>
    <property type="match status" value="1"/>
</dbReference>
<dbReference type="eggNOG" id="KOG2311">
    <property type="taxonomic scope" value="Eukaryota"/>
</dbReference>
<dbReference type="KEGG" id="tet:TTHERM_00295400"/>
<evidence type="ECO:0000313" key="6">
    <source>
        <dbReference type="EMBL" id="EAR92927.1"/>
    </source>
</evidence>
<accession>I7M0Y2</accession>
<dbReference type="NCBIfam" id="TIGR00136">
    <property type="entry name" value="mnmG_gidA"/>
    <property type="match status" value="1"/>
</dbReference>
<keyword evidence="7" id="KW-1185">Reference proteome</keyword>
<evidence type="ECO:0000259" key="5">
    <source>
        <dbReference type="SMART" id="SM01228"/>
    </source>
</evidence>
<evidence type="ECO:0000256" key="3">
    <source>
        <dbReference type="ARBA" id="ARBA00022630"/>
    </source>
</evidence>
<dbReference type="Pfam" id="PF21680">
    <property type="entry name" value="GIDA_C_1st"/>
    <property type="match status" value="1"/>
</dbReference>
<organism evidence="6 7">
    <name type="scientific">Tetrahymena thermophila (strain SB210)</name>
    <dbReference type="NCBI Taxonomy" id="312017"/>
    <lineage>
        <taxon>Eukaryota</taxon>
        <taxon>Sar</taxon>
        <taxon>Alveolata</taxon>
        <taxon>Ciliophora</taxon>
        <taxon>Intramacronucleata</taxon>
        <taxon>Oligohymenophorea</taxon>
        <taxon>Hymenostomatida</taxon>
        <taxon>Tetrahymenina</taxon>
        <taxon>Tetrahymenidae</taxon>
        <taxon>Tetrahymena</taxon>
    </lineage>
</organism>